<evidence type="ECO:0000313" key="4">
    <source>
        <dbReference type="EMBL" id="MCU9592946.1"/>
    </source>
</evidence>
<evidence type="ECO:0000313" key="5">
    <source>
        <dbReference type="Proteomes" id="UP001208656"/>
    </source>
</evidence>
<dbReference type="GO" id="GO:0032259">
    <property type="term" value="P:methylation"/>
    <property type="evidence" value="ECO:0007669"/>
    <property type="project" value="UniProtKB-KW"/>
</dbReference>
<dbReference type="PANTHER" id="PTHR43861:SF1">
    <property type="entry name" value="TRANS-ACONITATE 2-METHYLTRANSFERASE"/>
    <property type="match status" value="1"/>
</dbReference>
<keyword evidence="2" id="KW-0808">Transferase</keyword>
<dbReference type="InterPro" id="IPR029063">
    <property type="entry name" value="SAM-dependent_MTases_sf"/>
</dbReference>
<dbReference type="Proteomes" id="UP001208656">
    <property type="component" value="Unassembled WGS sequence"/>
</dbReference>
<dbReference type="RefSeq" id="WP_263060671.1">
    <property type="nucleotide sequence ID" value="NZ_JAOUSE010000001.1"/>
</dbReference>
<evidence type="ECO:0000259" key="3">
    <source>
        <dbReference type="Pfam" id="PF13649"/>
    </source>
</evidence>
<sequence length="247" mass="29533">MSYEYFSYLYDELMDEAPYDQWLEFFEKQKCKYLPNAKRIMDLACGTGEVTLRLHERGYHVVGVDLSEEMLSVAQNKAFQKGFHIPFYHQDMAQLEGLEGFDAVVIFCDSLNYLMSEKQVRSTFHRVYNALRDEGLFIFDVHSPHKITNGFMNRTFAFNGDKISYIWNSFPFEHPLSVEHELTFFVYDEETDQYERFDELHKQRTFEMWQYKKWVEEAGFKIHSITGDFTDLPANENHDRIFFTLQK</sequence>
<evidence type="ECO:0000256" key="2">
    <source>
        <dbReference type="ARBA" id="ARBA00022679"/>
    </source>
</evidence>
<feature type="domain" description="Methyltransferase" evidence="3">
    <location>
        <begin position="40"/>
        <end position="135"/>
    </location>
</feature>
<dbReference type="GO" id="GO:0008168">
    <property type="term" value="F:methyltransferase activity"/>
    <property type="evidence" value="ECO:0007669"/>
    <property type="project" value="UniProtKB-KW"/>
</dbReference>
<evidence type="ECO:0000256" key="1">
    <source>
        <dbReference type="ARBA" id="ARBA00022603"/>
    </source>
</evidence>
<name>A0ABT2WBV9_9BACI</name>
<dbReference type="Pfam" id="PF13649">
    <property type="entry name" value="Methyltransf_25"/>
    <property type="match status" value="1"/>
</dbReference>
<dbReference type="InterPro" id="IPR041698">
    <property type="entry name" value="Methyltransf_25"/>
</dbReference>
<dbReference type="SUPFAM" id="SSF53335">
    <property type="entry name" value="S-adenosyl-L-methionine-dependent methyltransferases"/>
    <property type="match status" value="1"/>
</dbReference>
<dbReference type="EMBL" id="JAOUSE010000001">
    <property type="protein sequence ID" value="MCU9592946.1"/>
    <property type="molecule type" value="Genomic_DNA"/>
</dbReference>
<dbReference type="PANTHER" id="PTHR43861">
    <property type="entry name" value="TRANS-ACONITATE 2-METHYLTRANSFERASE-RELATED"/>
    <property type="match status" value="1"/>
</dbReference>
<keyword evidence="5" id="KW-1185">Reference proteome</keyword>
<reference evidence="4 5" key="1">
    <citation type="submission" date="2022-10" db="EMBL/GenBank/DDBJ databases">
        <title>Description of Fervidibacillus gen. nov. in the family Fervidibacillaceae fam. nov. with two species, Fervidibacillus albus sp. nov., and Fervidibacillus halotolerans sp. nov., isolated from tidal flat sediments.</title>
        <authorList>
            <person name="Kwon K.K."/>
            <person name="Yang S.-H."/>
        </authorList>
    </citation>
    <scope>NUCLEOTIDE SEQUENCE [LARGE SCALE GENOMIC DNA]</scope>
    <source>
        <strain evidence="4 5">DSM 23332</strain>
    </source>
</reference>
<accession>A0ABT2WBV9</accession>
<dbReference type="CDD" id="cd02440">
    <property type="entry name" value="AdoMet_MTases"/>
    <property type="match status" value="1"/>
</dbReference>
<dbReference type="Gene3D" id="2.20.25.110">
    <property type="entry name" value="S-adenosyl-L-methionine-dependent methyltransferases"/>
    <property type="match status" value="1"/>
</dbReference>
<protein>
    <submittedName>
        <fullName evidence="4">Class I SAM-dependent methyltransferase</fullName>
    </submittedName>
</protein>
<proteinExistence type="predicted"/>
<organism evidence="4 5">
    <name type="scientific">Pallidibacillus thermolactis</name>
    <dbReference type="NCBI Taxonomy" id="251051"/>
    <lineage>
        <taxon>Bacteria</taxon>
        <taxon>Bacillati</taxon>
        <taxon>Bacillota</taxon>
        <taxon>Bacilli</taxon>
        <taxon>Bacillales</taxon>
        <taxon>Bacillaceae</taxon>
        <taxon>Pallidibacillus</taxon>
    </lineage>
</organism>
<gene>
    <name evidence="4" type="ORF">OEV82_00580</name>
</gene>
<comment type="caution">
    <text evidence="4">The sequence shown here is derived from an EMBL/GenBank/DDBJ whole genome shotgun (WGS) entry which is preliminary data.</text>
</comment>
<dbReference type="Gene3D" id="3.40.50.150">
    <property type="entry name" value="Vaccinia Virus protein VP39"/>
    <property type="match status" value="1"/>
</dbReference>
<keyword evidence="1 4" id="KW-0489">Methyltransferase</keyword>